<gene>
    <name evidence="10" type="ORF">SAMN05216544_1556</name>
</gene>
<evidence type="ECO:0000256" key="3">
    <source>
        <dbReference type="ARBA" id="ARBA00009677"/>
    </source>
</evidence>
<dbReference type="InterPro" id="IPR053927">
    <property type="entry name" value="FlgK_helical"/>
</dbReference>
<dbReference type="InterPro" id="IPR002371">
    <property type="entry name" value="FlgK"/>
</dbReference>
<dbReference type="GO" id="GO:0005576">
    <property type="term" value="C:extracellular region"/>
    <property type="evidence" value="ECO:0007669"/>
    <property type="project" value="UniProtKB-SubCell"/>
</dbReference>
<comment type="similarity">
    <text evidence="3">Belongs to the flagella basal body rod proteins family.</text>
</comment>
<evidence type="ECO:0000256" key="5">
    <source>
        <dbReference type="ARBA" id="ARBA00022525"/>
    </source>
</evidence>
<comment type="subcellular location">
    <subcellularLocation>
        <location evidence="1">Bacterial flagellum</location>
    </subcellularLocation>
    <subcellularLocation>
        <location evidence="2">Secreted</location>
    </subcellularLocation>
</comment>
<dbReference type="Proteomes" id="UP000187651">
    <property type="component" value="Unassembled WGS sequence"/>
</dbReference>
<evidence type="ECO:0000256" key="4">
    <source>
        <dbReference type="ARBA" id="ARBA00016244"/>
    </source>
</evidence>
<keyword evidence="11" id="KW-1185">Reference proteome</keyword>
<dbReference type="SUPFAM" id="SSF64518">
    <property type="entry name" value="Phase 1 flagellin"/>
    <property type="match status" value="1"/>
</dbReference>
<dbReference type="GO" id="GO:0044780">
    <property type="term" value="P:bacterial-type flagellum assembly"/>
    <property type="evidence" value="ECO:0007669"/>
    <property type="project" value="InterPro"/>
</dbReference>
<dbReference type="OrthoDB" id="9802553at2"/>
<dbReference type="NCBIfam" id="TIGR02492">
    <property type="entry name" value="flgK_ends"/>
    <property type="match status" value="1"/>
</dbReference>
<dbReference type="AlphaFoldDB" id="A0A1G9XLQ7"/>
<keyword evidence="10" id="KW-0282">Flagellum</keyword>
<sequence length="651" mass="72866">MANGMSGLYVGMTGVRSNQIALNATAHNLANINTEGYTRQQVTFEDTVYMPVMTNDKVTTPVSGLGVSISEVRRIRDTFIDASYRSENSRLGFYDAQYQAVNEIEDLFGEMQGVTYQSYLTDLYNSLNELTKNPTSTVARSSLIQTATAFIDKSEAIYEGLITYQTTLNTEVRNMVTTINDLGQTIYSYNKKITAIEAAGVEHANDLRDERDKAIDELSKYMDLDYYEGPNGEIIINAEGVPFVSLNEVAEMSTEYVTGTSLVIPTWPCYDREVFTASSLAKTSNETDTDKGQLKGLILSRGNMVVDYTYVAEMPSSSDYDLTTTEGLAEYNEDYAEYEEKQEYYNTYILPSQVLTAMAGFDYLVNGIVTALNDILCPEKEVTLTSEYTDSDGNLVQADKYIYTNISSAVLYNRFGEEVAGTQNSNGSYDYESEEKLYSNSNGDGTGAVAFDSVTYSLLDLDKTDYGMDDDRTVGQELFSRANTERYVVTTDSNGDTIYIRNNLNDQKYESYYRLGNLSINSAVAQDLALLPLSTVTDKEDFERANELVDAWDVKFGTFNIEEYSKSTFNSYYNNFVGKYATWGDVLNSYVANQENMVNGYDNQRTETTGVSSDEELQKMIKFQHAYNASSRYVNVVSEMLEHLVTSLGAI</sequence>
<accession>A0A1G9XLQ7</accession>
<evidence type="ECO:0000259" key="8">
    <source>
        <dbReference type="Pfam" id="PF06429"/>
    </source>
</evidence>
<dbReference type="PANTHER" id="PTHR30033:SF2">
    <property type="entry name" value="FLAGELLAR HOOK PROTEIN"/>
    <property type="match status" value="1"/>
</dbReference>
<organism evidence="10 11">
    <name type="scientific">Lachnospira pectinoschiza</name>
    <dbReference type="NCBI Taxonomy" id="28052"/>
    <lineage>
        <taxon>Bacteria</taxon>
        <taxon>Bacillati</taxon>
        <taxon>Bacillota</taxon>
        <taxon>Clostridia</taxon>
        <taxon>Lachnospirales</taxon>
        <taxon>Lachnospiraceae</taxon>
        <taxon>Lachnospira</taxon>
    </lineage>
</organism>
<protein>
    <recommendedName>
        <fullName evidence="4">Flagellar hook-associated protein 1</fullName>
    </recommendedName>
</protein>
<keyword evidence="10" id="KW-0966">Cell projection</keyword>
<name>A0A1G9XLQ7_9FIRM</name>
<keyword evidence="5" id="KW-0964">Secreted</keyword>
<evidence type="ECO:0000259" key="9">
    <source>
        <dbReference type="Pfam" id="PF22638"/>
    </source>
</evidence>
<feature type="domain" description="Flagellar hook-associated protein FlgK helical" evidence="9">
    <location>
        <begin position="102"/>
        <end position="307"/>
    </location>
</feature>
<dbReference type="RefSeq" id="WP_074521653.1">
    <property type="nucleotide sequence ID" value="NZ_FNHZ01000004.1"/>
</dbReference>
<evidence type="ECO:0000313" key="11">
    <source>
        <dbReference type="Proteomes" id="UP000187651"/>
    </source>
</evidence>
<feature type="domain" description="Flagellar basal-body/hook protein C-terminal" evidence="8">
    <location>
        <begin position="605"/>
        <end position="643"/>
    </location>
</feature>
<dbReference type="PANTHER" id="PTHR30033">
    <property type="entry name" value="FLAGELLAR HOOK-ASSOCIATED PROTEIN 1"/>
    <property type="match status" value="1"/>
</dbReference>
<dbReference type="Pfam" id="PF00460">
    <property type="entry name" value="Flg_bb_rod"/>
    <property type="match status" value="1"/>
</dbReference>
<dbReference type="GO" id="GO:0005198">
    <property type="term" value="F:structural molecule activity"/>
    <property type="evidence" value="ECO:0007669"/>
    <property type="project" value="InterPro"/>
</dbReference>
<evidence type="ECO:0000259" key="7">
    <source>
        <dbReference type="Pfam" id="PF00460"/>
    </source>
</evidence>
<evidence type="ECO:0000256" key="2">
    <source>
        <dbReference type="ARBA" id="ARBA00004613"/>
    </source>
</evidence>
<reference evidence="11" key="1">
    <citation type="submission" date="2016-10" db="EMBL/GenBank/DDBJ databases">
        <authorList>
            <person name="Varghese N."/>
            <person name="Submissions S."/>
        </authorList>
    </citation>
    <scope>NUCLEOTIDE SEQUENCE [LARGE SCALE GENOMIC DNA]</scope>
    <source>
        <strain evidence="11">M83</strain>
    </source>
</reference>
<dbReference type="Pfam" id="PF22638">
    <property type="entry name" value="FlgK_D1"/>
    <property type="match status" value="1"/>
</dbReference>
<proteinExistence type="inferred from homology"/>
<dbReference type="GO" id="GO:0009424">
    <property type="term" value="C:bacterial-type flagellum hook"/>
    <property type="evidence" value="ECO:0007669"/>
    <property type="project" value="InterPro"/>
</dbReference>
<dbReference type="InterPro" id="IPR010930">
    <property type="entry name" value="Flg_bb/hook_C_dom"/>
</dbReference>
<dbReference type="Pfam" id="PF06429">
    <property type="entry name" value="Flg_bbr_C"/>
    <property type="match status" value="1"/>
</dbReference>
<feature type="domain" description="Flagellar basal body rod protein N-terminal" evidence="7">
    <location>
        <begin position="8"/>
        <end position="38"/>
    </location>
</feature>
<evidence type="ECO:0000313" key="10">
    <source>
        <dbReference type="EMBL" id="SDM97698.1"/>
    </source>
</evidence>
<evidence type="ECO:0000256" key="1">
    <source>
        <dbReference type="ARBA" id="ARBA00004365"/>
    </source>
</evidence>
<dbReference type="EMBL" id="FNHZ01000004">
    <property type="protein sequence ID" value="SDM97698.1"/>
    <property type="molecule type" value="Genomic_DNA"/>
</dbReference>
<dbReference type="InterPro" id="IPR001444">
    <property type="entry name" value="Flag_bb_rod_N"/>
</dbReference>
<dbReference type="PRINTS" id="PR01005">
    <property type="entry name" value="FLGHOOKAP1"/>
</dbReference>
<evidence type="ECO:0000256" key="6">
    <source>
        <dbReference type="ARBA" id="ARBA00023143"/>
    </source>
</evidence>
<keyword evidence="6" id="KW-0975">Bacterial flagellum</keyword>
<keyword evidence="10" id="KW-0969">Cilium</keyword>